<protein>
    <submittedName>
        <fullName evidence="2">Uncharacterized protein</fullName>
    </submittedName>
</protein>
<reference evidence="2" key="2">
    <citation type="journal article" date="2015" name="Fish Shellfish Immunol.">
        <title>Early steps in the European eel (Anguilla anguilla)-Vibrio vulnificus interaction in the gills: Role of the RtxA13 toxin.</title>
        <authorList>
            <person name="Callol A."/>
            <person name="Pajuelo D."/>
            <person name="Ebbesson L."/>
            <person name="Teles M."/>
            <person name="MacKenzie S."/>
            <person name="Amaro C."/>
        </authorList>
    </citation>
    <scope>NUCLEOTIDE SEQUENCE</scope>
</reference>
<accession>A0A0E9QK94</accession>
<evidence type="ECO:0000313" key="2">
    <source>
        <dbReference type="EMBL" id="JAH16513.1"/>
    </source>
</evidence>
<evidence type="ECO:0000256" key="1">
    <source>
        <dbReference type="SAM" id="Phobius"/>
    </source>
</evidence>
<keyword evidence="1" id="KW-1133">Transmembrane helix</keyword>
<reference evidence="2" key="1">
    <citation type="submission" date="2014-11" db="EMBL/GenBank/DDBJ databases">
        <authorList>
            <person name="Amaro Gonzalez C."/>
        </authorList>
    </citation>
    <scope>NUCLEOTIDE SEQUENCE</scope>
</reference>
<dbReference type="PROSITE" id="PS51257">
    <property type="entry name" value="PROKAR_LIPOPROTEIN"/>
    <property type="match status" value="1"/>
</dbReference>
<keyword evidence="1" id="KW-0472">Membrane</keyword>
<name>A0A0E9QK94_ANGAN</name>
<sequence>MDSKICAIPQEIMLGPGEKVCVCVLSVCACACVCVLSVCVYMYVCYQCYHYLFSRHP</sequence>
<keyword evidence="1" id="KW-0812">Transmembrane</keyword>
<dbReference type="EMBL" id="GBXM01092064">
    <property type="protein sequence ID" value="JAH16513.1"/>
    <property type="molecule type" value="Transcribed_RNA"/>
</dbReference>
<feature type="transmembrane region" description="Helical" evidence="1">
    <location>
        <begin position="20"/>
        <end position="44"/>
    </location>
</feature>
<organism evidence="2">
    <name type="scientific">Anguilla anguilla</name>
    <name type="common">European freshwater eel</name>
    <name type="synonym">Muraena anguilla</name>
    <dbReference type="NCBI Taxonomy" id="7936"/>
    <lineage>
        <taxon>Eukaryota</taxon>
        <taxon>Metazoa</taxon>
        <taxon>Chordata</taxon>
        <taxon>Craniata</taxon>
        <taxon>Vertebrata</taxon>
        <taxon>Euteleostomi</taxon>
        <taxon>Actinopterygii</taxon>
        <taxon>Neopterygii</taxon>
        <taxon>Teleostei</taxon>
        <taxon>Anguilliformes</taxon>
        <taxon>Anguillidae</taxon>
        <taxon>Anguilla</taxon>
    </lineage>
</organism>
<proteinExistence type="predicted"/>
<dbReference type="AlphaFoldDB" id="A0A0E9QK94"/>